<sequence>MVLKSWLVLEETGKIKGDHMLYDSTLGLNRSQLQ</sequence>
<evidence type="ECO:0000313" key="2">
    <source>
        <dbReference type="Proteomes" id="UP000265520"/>
    </source>
</evidence>
<comment type="caution">
    <text evidence="1">The sequence shown here is derived from an EMBL/GenBank/DDBJ whole genome shotgun (WGS) entry which is preliminary data.</text>
</comment>
<keyword evidence="2" id="KW-1185">Reference proteome</keyword>
<evidence type="ECO:0000313" key="1">
    <source>
        <dbReference type="EMBL" id="MCI11207.1"/>
    </source>
</evidence>
<organism evidence="1 2">
    <name type="scientific">Trifolium medium</name>
    <dbReference type="NCBI Taxonomy" id="97028"/>
    <lineage>
        <taxon>Eukaryota</taxon>
        <taxon>Viridiplantae</taxon>
        <taxon>Streptophyta</taxon>
        <taxon>Embryophyta</taxon>
        <taxon>Tracheophyta</taxon>
        <taxon>Spermatophyta</taxon>
        <taxon>Magnoliopsida</taxon>
        <taxon>eudicotyledons</taxon>
        <taxon>Gunneridae</taxon>
        <taxon>Pentapetalae</taxon>
        <taxon>rosids</taxon>
        <taxon>fabids</taxon>
        <taxon>Fabales</taxon>
        <taxon>Fabaceae</taxon>
        <taxon>Papilionoideae</taxon>
        <taxon>50 kb inversion clade</taxon>
        <taxon>NPAAA clade</taxon>
        <taxon>Hologalegina</taxon>
        <taxon>IRL clade</taxon>
        <taxon>Trifolieae</taxon>
        <taxon>Trifolium</taxon>
    </lineage>
</organism>
<proteinExistence type="predicted"/>
<name>A0A392PHT9_9FABA</name>
<protein>
    <submittedName>
        <fullName evidence="1">Uncharacterized protein</fullName>
    </submittedName>
</protein>
<dbReference type="EMBL" id="LXQA010079276">
    <property type="protein sequence ID" value="MCI11207.1"/>
    <property type="molecule type" value="Genomic_DNA"/>
</dbReference>
<dbReference type="AlphaFoldDB" id="A0A392PHT9"/>
<accession>A0A392PHT9</accession>
<reference evidence="1 2" key="1">
    <citation type="journal article" date="2018" name="Front. Plant Sci.">
        <title>Red Clover (Trifolium pratense) and Zigzag Clover (T. medium) - A Picture of Genomic Similarities and Differences.</title>
        <authorList>
            <person name="Dluhosova J."/>
            <person name="Istvanek J."/>
            <person name="Nedelnik J."/>
            <person name="Repkova J."/>
        </authorList>
    </citation>
    <scope>NUCLEOTIDE SEQUENCE [LARGE SCALE GENOMIC DNA]</scope>
    <source>
        <strain evidence="2">cv. 10/8</strain>
        <tissue evidence="1">Leaf</tissue>
    </source>
</reference>
<dbReference type="Proteomes" id="UP000265520">
    <property type="component" value="Unassembled WGS sequence"/>
</dbReference>